<name>A0A1Y3BNK2_EURMA</name>
<gene>
    <name evidence="1" type="ORF">BLA29_015394</name>
</gene>
<evidence type="ECO:0000313" key="1">
    <source>
        <dbReference type="EMBL" id="OTF81373.1"/>
    </source>
</evidence>
<dbReference type="AlphaFoldDB" id="A0A1Y3BNK2"/>
<evidence type="ECO:0000313" key="2">
    <source>
        <dbReference type="Proteomes" id="UP000194236"/>
    </source>
</evidence>
<dbReference type="Proteomes" id="UP000194236">
    <property type="component" value="Unassembled WGS sequence"/>
</dbReference>
<protein>
    <submittedName>
        <fullName evidence="1">Uncharacterized protein</fullName>
    </submittedName>
</protein>
<reference evidence="1 2" key="1">
    <citation type="submission" date="2017-03" db="EMBL/GenBank/DDBJ databases">
        <title>Genome Survey of Euroglyphus maynei.</title>
        <authorList>
            <person name="Arlian L.G."/>
            <person name="Morgan M.S."/>
            <person name="Rider S.D."/>
        </authorList>
    </citation>
    <scope>NUCLEOTIDE SEQUENCE [LARGE SCALE GENOMIC DNA]</scope>
    <source>
        <strain evidence="1">Arlian Lab</strain>
        <tissue evidence="1">Whole body</tissue>
    </source>
</reference>
<keyword evidence="2" id="KW-1185">Reference proteome</keyword>
<sequence length="30" mass="3492">MLVLVGLLQSNDIIMKIIYVIMKNKNKNMN</sequence>
<dbReference type="EMBL" id="MUJZ01014039">
    <property type="protein sequence ID" value="OTF81373.1"/>
    <property type="molecule type" value="Genomic_DNA"/>
</dbReference>
<comment type="caution">
    <text evidence="1">The sequence shown here is derived from an EMBL/GenBank/DDBJ whole genome shotgun (WGS) entry which is preliminary data.</text>
</comment>
<accession>A0A1Y3BNK2</accession>
<proteinExistence type="predicted"/>
<organism evidence="1 2">
    <name type="scientific">Euroglyphus maynei</name>
    <name type="common">Mayne's house dust mite</name>
    <dbReference type="NCBI Taxonomy" id="6958"/>
    <lineage>
        <taxon>Eukaryota</taxon>
        <taxon>Metazoa</taxon>
        <taxon>Ecdysozoa</taxon>
        <taxon>Arthropoda</taxon>
        <taxon>Chelicerata</taxon>
        <taxon>Arachnida</taxon>
        <taxon>Acari</taxon>
        <taxon>Acariformes</taxon>
        <taxon>Sarcoptiformes</taxon>
        <taxon>Astigmata</taxon>
        <taxon>Psoroptidia</taxon>
        <taxon>Analgoidea</taxon>
        <taxon>Pyroglyphidae</taxon>
        <taxon>Pyroglyphinae</taxon>
        <taxon>Euroglyphus</taxon>
    </lineage>
</organism>